<sequence>MQTTPSPQARSGDGMPHAVPRGCAIIVMGVSGSGKSTLGQRLADEAGHRFLEGDGFHSAEAVAKMRAGHPLDDADRWPWLDRVGHAIGDAVAADGFAVAACSALKRVYRERLVAAAGVPLLFVLLDTDPAELARRLGARAGHYMPASLLDSQRATLERPGPDEAAITLDAKATPDTLIRDVWAWIDDRASADGADGTDRR</sequence>
<dbReference type="SUPFAM" id="SSF52540">
    <property type="entry name" value="P-loop containing nucleoside triphosphate hydrolases"/>
    <property type="match status" value="1"/>
</dbReference>
<dbReference type="GO" id="GO:0005737">
    <property type="term" value="C:cytoplasm"/>
    <property type="evidence" value="ECO:0007669"/>
    <property type="project" value="TreeGrafter"/>
</dbReference>
<reference evidence="10 11" key="1">
    <citation type="submission" date="2018-04" db="EMBL/GenBank/DDBJ databases">
        <title>Genomic Encyclopedia of Type Strains, Phase III (KMG-III): the genomes of soil and plant-associated and newly described type strains.</title>
        <authorList>
            <person name="Whitman W."/>
        </authorList>
    </citation>
    <scope>NUCLEOTIDE SEQUENCE [LARGE SCALE GENOMIC DNA]</scope>
    <source>
        <strain evidence="10 11">NW12</strain>
    </source>
</reference>
<evidence type="ECO:0000256" key="2">
    <source>
        <dbReference type="ARBA" id="ARBA00008420"/>
    </source>
</evidence>
<dbReference type="Pfam" id="PF13671">
    <property type="entry name" value="AAA_33"/>
    <property type="match status" value="1"/>
</dbReference>
<evidence type="ECO:0000256" key="3">
    <source>
        <dbReference type="ARBA" id="ARBA00012054"/>
    </source>
</evidence>
<evidence type="ECO:0000256" key="9">
    <source>
        <dbReference type="RuleBase" id="RU363066"/>
    </source>
</evidence>
<proteinExistence type="inferred from homology"/>
<dbReference type="GO" id="GO:0046316">
    <property type="term" value="F:gluconokinase activity"/>
    <property type="evidence" value="ECO:0007669"/>
    <property type="project" value="UniProtKB-EC"/>
</dbReference>
<comment type="catalytic activity">
    <reaction evidence="8 9">
        <text>D-gluconate + ATP = 6-phospho-D-gluconate + ADP + H(+)</text>
        <dbReference type="Rhea" id="RHEA:19433"/>
        <dbReference type="ChEBI" id="CHEBI:15378"/>
        <dbReference type="ChEBI" id="CHEBI:18391"/>
        <dbReference type="ChEBI" id="CHEBI:30616"/>
        <dbReference type="ChEBI" id="CHEBI:58759"/>
        <dbReference type="ChEBI" id="CHEBI:456216"/>
        <dbReference type="EC" id="2.7.1.12"/>
    </reaction>
</comment>
<dbReference type="NCBIfam" id="TIGR01313">
    <property type="entry name" value="therm_gnt_kin"/>
    <property type="match status" value="1"/>
</dbReference>
<evidence type="ECO:0000256" key="5">
    <source>
        <dbReference type="ARBA" id="ARBA00022741"/>
    </source>
</evidence>
<keyword evidence="5 9" id="KW-0547">Nucleotide-binding</keyword>
<evidence type="ECO:0000313" key="10">
    <source>
        <dbReference type="EMBL" id="PTM44630.1"/>
    </source>
</evidence>
<dbReference type="InterPro" id="IPR027417">
    <property type="entry name" value="P-loop_NTPase"/>
</dbReference>
<organism evidence="10 11">
    <name type="scientific">Sphingomonas aerolata</name>
    <dbReference type="NCBI Taxonomy" id="185951"/>
    <lineage>
        <taxon>Bacteria</taxon>
        <taxon>Pseudomonadati</taxon>
        <taxon>Pseudomonadota</taxon>
        <taxon>Alphaproteobacteria</taxon>
        <taxon>Sphingomonadales</taxon>
        <taxon>Sphingomonadaceae</taxon>
        <taxon>Sphingomonas</taxon>
    </lineage>
</organism>
<dbReference type="PANTHER" id="PTHR43442:SF3">
    <property type="entry name" value="GLUCONOKINASE-RELATED"/>
    <property type="match status" value="1"/>
</dbReference>
<evidence type="ECO:0000256" key="8">
    <source>
        <dbReference type="ARBA" id="ARBA00048090"/>
    </source>
</evidence>
<dbReference type="AlphaFoldDB" id="A0A2T4YMK0"/>
<dbReference type="PANTHER" id="PTHR43442">
    <property type="entry name" value="GLUCONOKINASE-RELATED"/>
    <property type="match status" value="1"/>
</dbReference>
<dbReference type="EMBL" id="PZZN01000003">
    <property type="protein sequence ID" value="PTM44630.1"/>
    <property type="molecule type" value="Genomic_DNA"/>
</dbReference>
<dbReference type="GO" id="GO:0005975">
    <property type="term" value="P:carbohydrate metabolic process"/>
    <property type="evidence" value="ECO:0007669"/>
    <property type="project" value="InterPro"/>
</dbReference>
<gene>
    <name evidence="10" type="ORF">C8J24_2837</name>
</gene>
<accession>A0A2T4YMK0</accession>
<comment type="caution">
    <text evidence="10">The sequence shown here is derived from an EMBL/GenBank/DDBJ whole genome shotgun (WGS) entry which is preliminary data.</text>
</comment>
<dbReference type="Gene3D" id="3.40.50.300">
    <property type="entry name" value="P-loop containing nucleotide triphosphate hydrolases"/>
    <property type="match status" value="1"/>
</dbReference>
<evidence type="ECO:0000256" key="6">
    <source>
        <dbReference type="ARBA" id="ARBA00022777"/>
    </source>
</evidence>
<comment type="similarity">
    <text evidence="2 9">Belongs to the gluconokinase GntK/GntV family.</text>
</comment>
<dbReference type="GO" id="GO:0005524">
    <property type="term" value="F:ATP binding"/>
    <property type="evidence" value="ECO:0007669"/>
    <property type="project" value="UniProtKB-KW"/>
</dbReference>
<keyword evidence="6 9" id="KW-0418">Kinase</keyword>
<evidence type="ECO:0000256" key="4">
    <source>
        <dbReference type="ARBA" id="ARBA00022679"/>
    </source>
</evidence>
<keyword evidence="4 9" id="KW-0808">Transferase</keyword>
<keyword evidence="7 9" id="KW-0067">ATP-binding</keyword>
<evidence type="ECO:0000313" key="11">
    <source>
        <dbReference type="Proteomes" id="UP000240996"/>
    </source>
</evidence>
<dbReference type="CDD" id="cd02021">
    <property type="entry name" value="GntK"/>
    <property type="match status" value="1"/>
</dbReference>
<dbReference type="Proteomes" id="UP000240996">
    <property type="component" value="Unassembled WGS sequence"/>
</dbReference>
<comment type="pathway">
    <text evidence="1">Carbohydrate acid metabolism.</text>
</comment>
<keyword evidence="11" id="KW-1185">Reference proteome</keyword>
<evidence type="ECO:0000256" key="7">
    <source>
        <dbReference type="ARBA" id="ARBA00022840"/>
    </source>
</evidence>
<name>A0A2T4YMK0_9SPHN</name>
<protein>
    <recommendedName>
        <fullName evidence="3 9">Gluconokinase</fullName>
        <ecNumber evidence="3 9">2.7.1.12</ecNumber>
    </recommendedName>
</protein>
<dbReference type="EC" id="2.7.1.12" evidence="3 9"/>
<dbReference type="InterPro" id="IPR006001">
    <property type="entry name" value="Therm_gnt_kin"/>
</dbReference>
<evidence type="ECO:0000256" key="1">
    <source>
        <dbReference type="ARBA" id="ARBA00004761"/>
    </source>
</evidence>